<name>A0ABW3HF57_9GAMM</name>
<dbReference type="RefSeq" id="WP_147300269.1">
    <property type="nucleotide sequence ID" value="NZ_JBHTIT010000001.1"/>
</dbReference>
<comment type="caution">
    <text evidence="1">The sequence shown here is derived from an EMBL/GenBank/DDBJ whole genome shotgun (WGS) entry which is preliminary data.</text>
</comment>
<sequence>MTNPQHADDSRAPIESIESFSAGSLGCCLIKGAGNKSSVVLLERNMHYLILTYMSSASGIDESG</sequence>
<reference evidence="2" key="1">
    <citation type="journal article" date="2019" name="Int. J. Syst. Evol. Microbiol.">
        <title>The Global Catalogue of Microorganisms (GCM) 10K type strain sequencing project: providing services to taxonomists for standard genome sequencing and annotation.</title>
        <authorList>
            <consortium name="The Broad Institute Genomics Platform"/>
            <consortium name="The Broad Institute Genome Sequencing Center for Infectious Disease"/>
            <person name="Wu L."/>
            <person name="Ma J."/>
        </authorList>
    </citation>
    <scope>NUCLEOTIDE SEQUENCE [LARGE SCALE GENOMIC DNA]</scope>
    <source>
        <strain evidence="2">CCUG 63419</strain>
    </source>
</reference>
<gene>
    <name evidence="1" type="ORF">ACFQ0F_01815</name>
</gene>
<evidence type="ECO:0000313" key="1">
    <source>
        <dbReference type="EMBL" id="MFD0949140.1"/>
    </source>
</evidence>
<keyword evidence="2" id="KW-1185">Reference proteome</keyword>
<dbReference type="Proteomes" id="UP001597044">
    <property type="component" value="Unassembled WGS sequence"/>
</dbReference>
<protein>
    <submittedName>
        <fullName evidence="1">Uncharacterized protein</fullName>
    </submittedName>
</protein>
<accession>A0ABW3HF57</accession>
<evidence type="ECO:0000313" key="2">
    <source>
        <dbReference type="Proteomes" id="UP001597044"/>
    </source>
</evidence>
<organism evidence="1 2">
    <name type="scientific">Paraperlucidibaca wandonensis</name>
    <dbReference type="NCBI Taxonomy" id="1268273"/>
    <lineage>
        <taxon>Bacteria</taxon>
        <taxon>Pseudomonadati</taxon>
        <taxon>Pseudomonadota</taxon>
        <taxon>Gammaproteobacteria</taxon>
        <taxon>Moraxellales</taxon>
        <taxon>Moraxellaceae</taxon>
        <taxon>Paraperlucidibaca</taxon>
    </lineage>
</organism>
<dbReference type="EMBL" id="JBHTIT010000001">
    <property type="protein sequence ID" value="MFD0949140.1"/>
    <property type="molecule type" value="Genomic_DNA"/>
</dbReference>
<proteinExistence type="predicted"/>